<feature type="transmembrane region" description="Helical" evidence="1">
    <location>
        <begin position="107"/>
        <end position="132"/>
    </location>
</feature>
<dbReference type="EMBL" id="JAPVES010000030">
    <property type="protein sequence ID" value="MCZ3372837.1"/>
    <property type="molecule type" value="Genomic_DNA"/>
</dbReference>
<feature type="transmembrane region" description="Helical" evidence="1">
    <location>
        <begin position="21"/>
        <end position="39"/>
    </location>
</feature>
<organism evidence="3">
    <name type="scientific">Methanobacterium veterum</name>
    <dbReference type="NCBI Taxonomy" id="408577"/>
    <lineage>
        <taxon>Archaea</taxon>
        <taxon>Methanobacteriati</taxon>
        <taxon>Methanobacteriota</taxon>
        <taxon>Methanomada group</taxon>
        <taxon>Methanobacteria</taxon>
        <taxon>Methanobacteriales</taxon>
        <taxon>Methanobacteriaceae</taxon>
        <taxon>Methanobacterium</taxon>
    </lineage>
</organism>
<protein>
    <submittedName>
        <fullName evidence="3">DUF4013 domain-containing protein</fullName>
    </submittedName>
</protein>
<evidence type="ECO:0000313" key="4">
    <source>
        <dbReference type="Proteomes" id="UP001068021"/>
    </source>
</evidence>
<accession>A0A9E5A5Q0</accession>
<evidence type="ECO:0000313" key="2">
    <source>
        <dbReference type="EMBL" id="MCZ3365082.1"/>
    </source>
</evidence>
<keyword evidence="1" id="KW-0812">Transmembrane</keyword>
<dbReference type="AlphaFoldDB" id="A0A9E5A5Q0"/>
<dbReference type="EMBL" id="JAPVER010000018">
    <property type="protein sequence ID" value="MCZ3365082.1"/>
    <property type="molecule type" value="Genomic_DNA"/>
</dbReference>
<keyword evidence="4" id="KW-1185">Reference proteome</keyword>
<sequence length="260" mass="29275">MKMREILIDSAKYPLLNLKSLFSLGFLILIGSFLLSRYFDSNQLFGYKLGITGTIIIILLSFLLLAITTILESGYTFKIIEKSLTGAKKPPKLNNFISMFKHGINEIIIAIIYFLIPLIIFIVILDAVFTQINFGLPSFPENIVIMLIILLAFLLFIFDVLFTVAIPHMAFKGGSFVEAFKLIEISKKIKQIGLKKLLVGYIIVILGLVAVGWPILQEIIESANIFGFVIAELIIAPYILIFYARFTALIYNSHLSQNKD</sequence>
<feature type="transmembrane region" description="Helical" evidence="1">
    <location>
        <begin position="197"/>
        <end position="216"/>
    </location>
</feature>
<feature type="transmembrane region" description="Helical" evidence="1">
    <location>
        <begin position="51"/>
        <end position="71"/>
    </location>
</feature>
<dbReference type="RefSeq" id="WP_048080370.1">
    <property type="nucleotide sequence ID" value="NZ_JAPVER010000018.1"/>
</dbReference>
<keyword evidence="1" id="KW-0472">Membrane</keyword>
<evidence type="ECO:0000313" key="3">
    <source>
        <dbReference type="EMBL" id="MCZ3372837.1"/>
    </source>
</evidence>
<gene>
    <name evidence="3" type="ORF">O3H35_09325</name>
    <name evidence="2" type="ORF">O3H54_04205</name>
</gene>
<keyword evidence="1" id="KW-1133">Transmembrane helix</keyword>
<comment type="caution">
    <text evidence="3">The sequence shown here is derived from an EMBL/GenBank/DDBJ whole genome shotgun (WGS) entry which is preliminary data.</text>
</comment>
<dbReference type="InterPro" id="IPR025098">
    <property type="entry name" value="DUF4013"/>
</dbReference>
<dbReference type="Proteomes" id="UP001074446">
    <property type="component" value="Unassembled WGS sequence"/>
</dbReference>
<reference evidence="3" key="1">
    <citation type="submission" date="2022-12" db="EMBL/GenBank/DDBJ databases">
        <title>Reclassification of two methanogenic archaea species isolated from the Kolyma lowland permafrost.</title>
        <authorList>
            <person name="Trubitsyn V.E."/>
            <person name="Rivkina E.M."/>
            <person name="Shcherbakova V.A."/>
        </authorList>
    </citation>
    <scope>NUCLEOTIDE SEQUENCE</scope>
    <source>
        <strain evidence="2">M2</strain>
        <strain evidence="3">MK4</strain>
    </source>
</reference>
<dbReference type="Proteomes" id="UP001068021">
    <property type="component" value="Unassembled WGS sequence"/>
</dbReference>
<feature type="transmembrane region" description="Helical" evidence="1">
    <location>
        <begin position="144"/>
        <end position="166"/>
    </location>
</feature>
<feature type="transmembrane region" description="Helical" evidence="1">
    <location>
        <begin position="222"/>
        <end position="244"/>
    </location>
</feature>
<name>A0A9E5A5Q0_9EURY</name>
<dbReference type="Pfam" id="PF13197">
    <property type="entry name" value="DUF4013"/>
    <property type="match status" value="1"/>
</dbReference>
<proteinExistence type="predicted"/>
<evidence type="ECO:0000256" key="1">
    <source>
        <dbReference type="SAM" id="Phobius"/>
    </source>
</evidence>